<dbReference type="EMBL" id="JBBPBM010002156">
    <property type="protein sequence ID" value="KAK8480031.1"/>
    <property type="molecule type" value="Genomic_DNA"/>
</dbReference>
<sequence length="83" mass="9527">MTNKAKRGKDHPKTERLKTGTYKLLVARPPSIVTGYGTALISSFYLKLIWTEGFGMMGSLVEIARKLWPQDHAKSWYDRYFAC</sequence>
<protein>
    <submittedName>
        <fullName evidence="1">Uncharacterized protein</fullName>
    </submittedName>
</protein>
<keyword evidence="2" id="KW-1185">Reference proteome</keyword>
<reference evidence="1 2" key="1">
    <citation type="journal article" date="2024" name="G3 (Bethesda)">
        <title>Genome assembly of Hibiscus sabdariffa L. provides insights into metabolisms of medicinal natural products.</title>
        <authorList>
            <person name="Kim T."/>
        </authorList>
    </citation>
    <scope>NUCLEOTIDE SEQUENCE [LARGE SCALE GENOMIC DNA]</scope>
    <source>
        <strain evidence="1">TK-2024</strain>
        <tissue evidence="1">Old leaves</tissue>
    </source>
</reference>
<accession>A0ABR1ZI19</accession>
<name>A0ABR1ZI19_9ROSI</name>
<gene>
    <name evidence="1" type="ORF">V6N12_047009</name>
</gene>
<evidence type="ECO:0000313" key="1">
    <source>
        <dbReference type="EMBL" id="KAK8480031.1"/>
    </source>
</evidence>
<evidence type="ECO:0000313" key="2">
    <source>
        <dbReference type="Proteomes" id="UP001472677"/>
    </source>
</evidence>
<dbReference type="Proteomes" id="UP001472677">
    <property type="component" value="Unassembled WGS sequence"/>
</dbReference>
<organism evidence="1 2">
    <name type="scientific">Hibiscus sabdariffa</name>
    <name type="common">roselle</name>
    <dbReference type="NCBI Taxonomy" id="183260"/>
    <lineage>
        <taxon>Eukaryota</taxon>
        <taxon>Viridiplantae</taxon>
        <taxon>Streptophyta</taxon>
        <taxon>Embryophyta</taxon>
        <taxon>Tracheophyta</taxon>
        <taxon>Spermatophyta</taxon>
        <taxon>Magnoliopsida</taxon>
        <taxon>eudicotyledons</taxon>
        <taxon>Gunneridae</taxon>
        <taxon>Pentapetalae</taxon>
        <taxon>rosids</taxon>
        <taxon>malvids</taxon>
        <taxon>Malvales</taxon>
        <taxon>Malvaceae</taxon>
        <taxon>Malvoideae</taxon>
        <taxon>Hibiscus</taxon>
    </lineage>
</organism>
<comment type="caution">
    <text evidence="1">The sequence shown here is derived from an EMBL/GenBank/DDBJ whole genome shotgun (WGS) entry which is preliminary data.</text>
</comment>
<proteinExistence type="predicted"/>